<dbReference type="PANTHER" id="PTHR43102">
    <property type="entry name" value="SLR1143 PROTEIN"/>
    <property type="match status" value="1"/>
</dbReference>
<evidence type="ECO:0000313" key="2">
    <source>
        <dbReference type="EMBL" id="QBM30258.1"/>
    </source>
</evidence>
<evidence type="ECO:0000259" key="1">
    <source>
        <dbReference type="Pfam" id="PF01590"/>
    </source>
</evidence>
<dbReference type="Gene3D" id="3.30.450.40">
    <property type="match status" value="1"/>
</dbReference>
<feature type="domain" description="GAF" evidence="1">
    <location>
        <begin position="28"/>
        <end position="151"/>
    </location>
</feature>
<gene>
    <name evidence="2" type="ORF">HPF_21390</name>
</gene>
<protein>
    <submittedName>
        <fullName evidence="2">GAF domain protein</fullName>
    </submittedName>
</protein>
<dbReference type="AlphaFoldDB" id="A0A4P6X6V6"/>
<accession>A0A4P6X6V6</accession>
<reference evidence="2 3" key="1">
    <citation type="submission" date="2019-03" db="EMBL/GenBank/DDBJ databases">
        <authorList>
            <person name="Sebastian G."/>
            <person name="Baumann P."/>
            <person name="Ruckert C."/>
            <person name="Kalinowski J."/>
            <person name="Nebel B."/>
            <person name="Takors R."/>
            <person name="Blombach B."/>
        </authorList>
    </citation>
    <scope>NUCLEOTIDE SEQUENCE [LARGE SCALE GENOMIC DNA]</scope>
    <source>
        <strain evidence="2 3">DSM 1084</strain>
    </source>
</reference>
<keyword evidence="3" id="KW-1185">Reference proteome</keyword>
<dbReference type="InterPro" id="IPR029016">
    <property type="entry name" value="GAF-like_dom_sf"/>
</dbReference>
<dbReference type="InterPro" id="IPR003018">
    <property type="entry name" value="GAF"/>
</dbReference>
<evidence type="ECO:0000313" key="3">
    <source>
        <dbReference type="Proteomes" id="UP000293912"/>
    </source>
</evidence>
<organism evidence="2 3">
    <name type="scientific">Hydrogenophaga pseudoflava</name>
    <name type="common">Pseudomonas carboxydoflava</name>
    <dbReference type="NCBI Taxonomy" id="47421"/>
    <lineage>
        <taxon>Bacteria</taxon>
        <taxon>Pseudomonadati</taxon>
        <taxon>Pseudomonadota</taxon>
        <taxon>Betaproteobacteria</taxon>
        <taxon>Burkholderiales</taxon>
        <taxon>Comamonadaceae</taxon>
        <taxon>Hydrogenophaga</taxon>
    </lineage>
</organism>
<name>A0A4P6X6V6_HYDPS</name>
<dbReference type="EMBL" id="CP037867">
    <property type="protein sequence ID" value="QBM30258.1"/>
    <property type="molecule type" value="Genomic_DNA"/>
</dbReference>
<sequence>MILAPIPEYDSQRLKALRKLLILDTPSEERFDRITQFAMREFDMPMALVSLVDRDRQWFKSNFGIEDRETPRDISFCGHAILERNILVVPDALKDERFHDNPLVVNKPWIRFYAGAVLRMPYGVALGTLCVMDTRPRQMDPVDQSILGSLRDLVVEEMLRQEAAPCQP</sequence>
<dbReference type="PANTHER" id="PTHR43102:SF2">
    <property type="entry name" value="GAF DOMAIN-CONTAINING PROTEIN"/>
    <property type="match status" value="1"/>
</dbReference>
<dbReference type="Pfam" id="PF01590">
    <property type="entry name" value="GAF"/>
    <property type="match status" value="1"/>
</dbReference>
<dbReference type="KEGG" id="hpse:HPF_21390"/>
<dbReference type="RefSeq" id="WP_066160461.1">
    <property type="nucleotide sequence ID" value="NZ_CP037867.1"/>
</dbReference>
<dbReference type="Proteomes" id="UP000293912">
    <property type="component" value="Chromosome"/>
</dbReference>
<dbReference type="SUPFAM" id="SSF55781">
    <property type="entry name" value="GAF domain-like"/>
    <property type="match status" value="1"/>
</dbReference>
<proteinExistence type="predicted"/>